<dbReference type="SMART" id="SM01211">
    <property type="entry name" value="GATase_5"/>
    <property type="match status" value="1"/>
</dbReference>
<dbReference type="CDD" id="cd02203">
    <property type="entry name" value="PurL_repeat1"/>
    <property type="match status" value="1"/>
</dbReference>
<dbReference type="OrthoDB" id="9804441at2"/>
<dbReference type="RefSeq" id="WP_075366016.1">
    <property type="nucleotide sequence ID" value="NZ_MLBF01000033.1"/>
</dbReference>
<dbReference type="EMBL" id="MLBF01000033">
    <property type="protein sequence ID" value="OLN29368.1"/>
    <property type="molecule type" value="Genomic_DNA"/>
</dbReference>
<evidence type="ECO:0000313" key="3">
    <source>
        <dbReference type="Proteomes" id="UP000186102"/>
    </source>
</evidence>
<name>A0A1Q8QQ35_9FIRM</name>
<dbReference type="Proteomes" id="UP000186102">
    <property type="component" value="Unassembled WGS sequence"/>
</dbReference>
<dbReference type="Pfam" id="PF02769">
    <property type="entry name" value="AIRS_C"/>
    <property type="match status" value="1"/>
</dbReference>
<dbReference type="PROSITE" id="PS51273">
    <property type="entry name" value="GATASE_TYPE_1"/>
    <property type="match status" value="1"/>
</dbReference>
<reference evidence="2 3" key="1">
    <citation type="submission" date="2016-09" db="EMBL/GenBank/DDBJ databases">
        <title>Complete genome of Desulfosporosinus sp. OL.</title>
        <authorList>
            <person name="Mardanov A."/>
            <person name="Beletsky A."/>
            <person name="Panova A."/>
            <person name="Karnachuk O."/>
            <person name="Ravin N."/>
        </authorList>
    </citation>
    <scope>NUCLEOTIDE SEQUENCE [LARGE SCALE GENOMIC DNA]</scope>
    <source>
        <strain evidence="2 3">OL</strain>
    </source>
</reference>
<keyword evidence="3" id="KW-1185">Reference proteome</keyword>
<dbReference type="STRING" id="1888891.DSOL_3544"/>
<dbReference type="InterPro" id="IPR029062">
    <property type="entry name" value="Class_I_gatase-like"/>
</dbReference>
<evidence type="ECO:0000313" key="2">
    <source>
        <dbReference type="EMBL" id="OLN29368.1"/>
    </source>
</evidence>
<dbReference type="GO" id="GO:0005524">
    <property type="term" value="F:ATP binding"/>
    <property type="evidence" value="ECO:0007669"/>
    <property type="project" value="UniProtKB-KW"/>
</dbReference>
<organism evidence="2 3">
    <name type="scientific">Desulfosporosinus metallidurans</name>
    <dbReference type="NCBI Taxonomy" id="1888891"/>
    <lineage>
        <taxon>Bacteria</taxon>
        <taxon>Bacillati</taxon>
        <taxon>Bacillota</taxon>
        <taxon>Clostridia</taxon>
        <taxon>Eubacteriales</taxon>
        <taxon>Desulfitobacteriaceae</taxon>
        <taxon>Desulfosporosinus</taxon>
    </lineage>
</organism>
<comment type="caution">
    <text evidence="2">The sequence shown here is derived from an EMBL/GenBank/DDBJ whole genome shotgun (WGS) entry which is preliminary data.</text>
</comment>
<proteinExistence type="predicted"/>
<dbReference type="SUPFAM" id="SSF56042">
    <property type="entry name" value="PurM C-terminal domain-like"/>
    <property type="match status" value="2"/>
</dbReference>
<dbReference type="Gene3D" id="3.30.1330.10">
    <property type="entry name" value="PurM-like, N-terminal domain"/>
    <property type="match status" value="2"/>
</dbReference>
<dbReference type="SUPFAM" id="SSF52317">
    <property type="entry name" value="Class I glutamine amidotransferase-like"/>
    <property type="match status" value="1"/>
</dbReference>
<feature type="domain" description="PurM-like C-terminal" evidence="1">
    <location>
        <begin position="445"/>
        <end position="597"/>
    </location>
</feature>
<dbReference type="Gene3D" id="3.40.50.880">
    <property type="match status" value="1"/>
</dbReference>
<dbReference type="InterPro" id="IPR036676">
    <property type="entry name" value="PurM-like_C_sf"/>
</dbReference>
<dbReference type="Gene3D" id="3.90.650.10">
    <property type="entry name" value="PurM-like C-terminal domain"/>
    <property type="match status" value="2"/>
</dbReference>
<accession>A0A1Q8QQ35</accession>
<dbReference type="GO" id="GO:0046872">
    <property type="term" value="F:metal ion binding"/>
    <property type="evidence" value="ECO:0007669"/>
    <property type="project" value="UniProtKB-KW"/>
</dbReference>
<dbReference type="GO" id="GO:0006164">
    <property type="term" value="P:purine nucleotide biosynthetic process"/>
    <property type="evidence" value="ECO:0007669"/>
    <property type="project" value="UniProtKB-KW"/>
</dbReference>
<dbReference type="InterPro" id="IPR036921">
    <property type="entry name" value="PurM-like_N_sf"/>
</dbReference>
<dbReference type="PANTHER" id="PTHR10099">
    <property type="entry name" value="PHOSPHORIBOSYLFORMYLGLYCINAMIDINE SYNTHASE"/>
    <property type="match status" value="1"/>
</dbReference>
<dbReference type="InterPro" id="IPR010141">
    <property type="entry name" value="FGAM_synthase"/>
</dbReference>
<sequence length="1271" mass="140138">MGTQAVKRIYVEKKPGYDIEAQGLYNDLLENLGILGLENLRVINRYDISGITDEEYTQSRPIIFAEPPLDLVFDEDLEIPTEDLVFAMQYLPGQYDQRADSAAQCVQILTQKERPNIVSAKVIVLKGQIALEDFQKIKDYCINPVESREASLDKPESLEFESVIPPDVEVIDRFIEKTPAELKTFFQVTGLAMSYEDLAFCQGYFRDTEKRNPTITEIRVIDTYWSDHCRHTTFNTRIEEVAIPEGEFAYPLTTAFQEYLTSREFVYAENVSNRDVCLMDIGILGMKELKKRGQLPDLDQSDEINACSIVVNVDIDGQNEEWLVMFKNETHNHPTEIEPFGGAATCLGGAIRDPLSGRTYVYQAMRVTGSGDPRTKLEDTLPGKLPQRKITRGAASGYSSYGNQIGLATGQVAEVYDDGFVAKRMEIGAVIAAAPRKNVVREVPEPGDVVVLVGGRTGRDGCGGATGSSKEHTAESLLTCGAEVQKGNPPTERKIQRLFRNSNISTLIKRCNDFGAGGVAVAIGELTDGLEINLDAVPKKYEGLDGTELAISESQERMAVVIRSDDFETFANYAHEENLEATLVARVSSVPRLTMFWRGQAIVDLSREFLNTNGVKQTTRIQVTLPEASRNYFSRLSETVEQKITSETMKNEASSLKEAWLANLTDLNVCSQKGLVERFDSTIGMSSVLMPLGGKYQATPAEGMVAKIPVLSGETNTATMMTYGYNPQLSKWSPFHGALYAVVDAVTKIVALGGDYRKVRLTLQEYFERLGTDPEKWGKPFSALLGAFYAQKKLEIPAIGGKDSMSGTFMDMHVPPTLVAFAVNVSEADKVVSQEFKRVGSQVVLVTAIRDAHEIPDFDQLRKNYMKITELINSGFVLATHTVRMGGLAAALSKMSFGNRIGMVFDAQIDNLDLFSANYGTIVLEIVETVDLAEAFGEVAYQLLGYTREKQVITVNGVDVELDVALQAWEKPLEKIFPTQTKKVSEPQRMSFNLRNTQKPSSKVAKPRIFIPVFPGTNCEYDSAKSFEKAGGLVETMVIRNLTSADVEQSIQEMTKKIGQAQIVMLPGGFSAGDEPDGSGKFIATMFRNPRINEAVLKLINHRDGLMLGICNGFQALIKLGLVPYGEILDLTEDSPTLTYNKIGRHVSSMVQTKVVSVLSPWFSGVKLGDIHTVPISHGEGRFVASQDVIQTLIANGQVATQYVDLEGNPSNDIIYTPNGSYEAIEGITSPDGRILGKMAHSERTGLEIAKNVPGDKYQPIFAGGVNYFRD</sequence>
<dbReference type="SUPFAM" id="SSF55326">
    <property type="entry name" value="PurM N-terminal domain-like"/>
    <property type="match status" value="2"/>
</dbReference>
<dbReference type="FunFam" id="3.30.1330.10:FF:000013">
    <property type="entry name" value="Phosphoribosylformylglycinamidine synthase"/>
    <property type="match status" value="1"/>
</dbReference>
<gene>
    <name evidence="2" type="ORF">DSOL_3544</name>
</gene>
<dbReference type="NCBIfam" id="TIGR01857">
    <property type="entry name" value="FGAM-synthase"/>
    <property type="match status" value="1"/>
</dbReference>
<dbReference type="InterPro" id="IPR010918">
    <property type="entry name" value="PurM-like_C_dom"/>
</dbReference>
<dbReference type="Pfam" id="PF13507">
    <property type="entry name" value="GATase_5"/>
    <property type="match status" value="1"/>
</dbReference>
<dbReference type="AlphaFoldDB" id="A0A1Q8QQ35"/>
<evidence type="ECO:0000259" key="1">
    <source>
        <dbReference type="Pfam" id="PF02769"/>
    </source>
</evidence>
<protein>
    <submittedName>
        <fullName evidence="2">Phosphoribosylformylglycinamidine synthase, synthetase subunit</fullName>
    </submittedName>
</protein>
<dbReference type="GO" id="GO:0005737">
    <property type="term" value="C:cytoplasm"/>
    <property type="evidence" value="ECO:0007669"/>
    <property type="project" value="TreeGrafter"/>
</dbReference>
<dbReference type="GO" id="GO:0004642">
    <property type="term" value="F:phosphoribosylformylglycinamidine synthase activity"/>
    <property type="evidence" value="ECO:0007669"/>
    <property type="project" value="TreeGrafter"/>
</dbReference>
<dbReference type="PANTHER" id="PTHR10099:SF1">
    <property type="entry name" value="PHOSPHORIBOSYLFORMYLGLYCINAMIDINE SYNTHASE"/>
    <property type="match status" value="1"/>
</dbReference>
<dbReference type="CDD" id="cd02204">
    <property type="entry name" value="PurL_repeat2"/>
    <property type="match status" value="1"/>
</dbReference>